<comment type="similarity">
    <text evidence="4">Belongs to the GTP cyclohydrolase IV family.</text>
</comment>
<comment type="caution">
    <text evidence="6">The sequence shown here is derived from an EMBL/GenBank/DDBJ whole genome shotgun (WGS) entry which is preliminary data.</text>
</comment>
<evidence type="ECO:0000313" key="6">
    <source>
        <dbReference type="EMBL" id="RQG91432.1"/>
    </source>
</evidence>
<accession>A0A3N6N0K1</accession>
<keyword evidence="7" id="KW-1185">Reference proteome</keyword>
<evidence type="ECO:0000256" key="3">
    <source>
        <dbReference type="ARBA" id="ARBA00023004"/>
    </source>
</evidence>
<protein>
    <recommendedName>
        <fullName evidence="4 5">GTP cyclohydrolase MptA</fullName>
        <ecNumber evidence="4 5">3.5.4.39</ecNumber>
    </recommendedName>
    <alternativeName>
        <fullName evidence="4">GTP cyclohydrolase IV</fullName>
    </alternativeName>
</protein>
<dbReference type="EMBL" id="REFY01000002">
    <property type="protein sequence ID" value="RQG91432.1"/>
    <property type="molecule type" value="Genomic_DNA"/>
</dbReference>
<comment type="function">
    <text evidence="4">Converts GTP to 7,8-dihydro-D-neopterin 2',3'-cyclic phosphate, the first intermediate in the biosynthesis of coenzyme methanopterin.</text>
</comment>
<dbReference type="HAMAP" id="MF_01527_A">
    <property type="entry name" value="GTP_cyclohydrol_A"/>
    <property type="match status" value="1"/>
</dbReference>
<gene>
    <name evidence="4" type="primary">mptA</name>
    <name evidence="6" type="ORF">EA462_05525</name>
</gene>
<sequence length="313" mass="34430">MSHQLPDVQASSPDVTVGLSQVGVTGVEKLVKIAREGKRPLVFTAEFEVFVDLPAWRKGADMSRNMEVIDEILEDATREEAYHVEEVCGDAAERLLGKHEYTSKATVSMEAEFMRREETPATDRETQHTVDIVASATATDEGTREEIGATVTGMTVCPCSQGMSAARAKATLEDLDVDDETITQFLEEVPQPGHSQRGHATLTVESGGDPDVDLNDVIDIARDAMSARIYNLAKRPDEDHMTFEAHSDAKFVEDCVRSMAEGVVSQFGHLPDDAVVTMKQSNDESIHQHNAHAERVVEMATLREEIDGTHRPQ</sequence>
<proteinExistence type="inferred from homology"/>
<comment type="cofactor">
    <cofactor evidence="4">
        <name>Fe(2+)</name>
        <dbReference type="ChEBI" id="CHEBI:29033"/>
    </cofactor>
    <text evidence="4">Binds 1 Fe(2+) ion per subunit.</text>
</comment>
<keyword evidence="3 4" id="KW-0408">Iron</keyword>
<dbReference type="Proteomes" id="UP000273828">
    <property type="component" value="Unassembled WGS sequence"/>
</dbReference>
<dbReference type="GO" id="GO:0003934">
    <property type="term" value="F:GTP cyclohydrolase I activity"/>
    <property type="evidence" value="ECO:0007669"/>
    <property type="project" value="InterPro"/>
</dbReference>
<dbReference type="PANTHER" id="PTHR36445">
    <property type="entry name" value="GTP CYCLOHYDROLASE MPTA"/>
    <property type="match status" value="1"/>
</dbReference>
<dbReference type="GO" id="GO:0005506">
    <property type="term" value="F:iron ion binding"/>
    <property type="evidence" value="ECO:0007669"/>
    <property type="project" value="UniProtKB-UniRule"/>
</dbReference>
<name>A0A3N6N0K1_9EURY</name>
<organism evidence="6 7">
    <name type="scientific">Natrarchaeobius halalkaliphilus</name>
    <dbReference type="NCBI Taxonomy" id="1679091"/>
    <lineage>
        <taxon>Archaea</taxon>
        <taxon>Methanobacteriati</taxon>
        <taxon>Methanobacteriota</taxon>
        <taxon>Stenosarchaea group</taxon>
        <taxon>Halobacteria</taxon>
        <taxon>Halobacteriales</taxon>
        <taxon>Natrialbaceae</taxon>
        <taxon>Natrarchaeobius</taxon>
    </lineage>
</organism>
<dbReference type="NCBIfam" id="TIGR00294">
    <property type="entry name" value="GTP cyclohydrolase MptA"/>
    <property type="match status" value="1"/>
</dbReference>
<evidence type="ECO:0000256" key="1">
    <source>
        <dbReference type="ARBA" id="ARBA00022723"/>
    </source>
</evidence>
<comment type="pathway">
    <text evidence="4">Cofactor biosynthesis; 5,6,7,8-tetrahydromethanopterin biosynthesis.</text>
</comment>
<dbReference type="UniPathway" id="UPA00065"/>
<evidence type="ECO:0000256" key="5">
    <source>
        <dbReference type="NCBIfam" id="TIGR00294"/>
    </source>
</evidence>
<dbReference type="GO" id="GO:2001118">
    <property type="term" value="P:tetrahydromethanopterin biosynthetic process"/>
    <property type="evidence" value="ECO:0007669"/>
    <property type="project" value="UniProtKB-UniRule"/>
</dbReference>
<keyword evidence="1 4" id="KW-0479">Metal-binding</keyword>
<feature type="site" description="May be catalytically important" evidence="4">
    <location>
        <position position="157"/>
    </location>
</feature>
<dbReference type="RefSeq" id="WP_124177561.1">
    <property type="nucleotide sequence ID" value="NZ_REFY01000002.1"/>
</dbReference>
<dbReference type="Pfam" id="PF02649">
    <property type="entry name" value="GCHY-1"/>
    <property type="match status" value="1"/>
</dbReference>
<comment type="subunit">
    <text evidence="4">Homodimer.</text>
</comment>
<dbReference type="InterPro" id="IPR022840">
    <property type="entry name" value="GTP_cyclohydrolase_MptA"/>
</dbReference>
<dbReference type="AlphaFoldDB" id="A0A3N6N0K1"/>
<comment type="catalytic activity">
    <reaction evidence="4">
        <text>GTP + H2O = 7,8-dihydroneopterin 2',3'-cyclic phosphate + formate + diphosphate + H(+)</text>
        <dbReference type="Rhea" id="RHEA:25860"/>
        <dbReference type="ChEBI" id="CHEBI:15377"/>
        <dbReference type="ChEBI" id="CHEBI:15378"/>
        <dbReference type="ChEBI" id="CHEBI:15740"/>
        <dbReference type="ChEBI" id="CHEBI:33019"/>
        <dbReference type="ChEBI" id="CHEBI:37565"/>
        <dbReference type="ChEBI" id="CHEBI:58854"/>
        <dbReference type="EC" id="3.5.4.39"/>
    </reaction>
</comment>
<dbReference type="GO" id="GO:0044682">
    <property type="term" value="F:GTP cyclohydrolase IV activity"/>
    <property type="evidence" value="ECO:0007669"/>
    <property type="project" value="UniProtKB-UniRule"/>
</dbReference>
<dbReference type="PANTHER" id="PTHR36445:SF1">
    <property type="entry name" value="GTP CYCLOHYDROLASE MPTA"/>
    <property type="match status" value="1"/>
</dbReference>
<dbReference type="InterPro" id="IPR003801">
    <property type="entry name" value="GTP_cyclohydrolase_FolE2/MptA"/>
</dbReference>
<keyword evidence="2 4" id="KW-0378">Hydrolase</keyword>
<evidence type="ECO:0000256" key="2">
    <source>
        <dbReference type="ARBA" id="ARBA00022801"/>
    </source>
</evidence>
<evidence type="ECO:0000256" key="4">
    <source>
        <dbReference type="HAMAP-Rule" id="MF_01527"/>
    </source>
</evidence>
<evidence type="ECO:0000313" key="7">
    <source>
        <dbReference type="Proteomes" id="UP000273828"/>
    </source>
</evidence>
<dbReference type="Gene3D" id="3.10.270.10">
    <property type="entry name" value="Urate Oxidase"/>
    <property type="match status" value="1"/>
</dbReference>
<dbReference type="OrthoDB" id="53087at2157"/>
<reference evidence="6 7" key="1">
    <citation type="submission" date="2018-10" db="EMBL/GenBank/DDBJ databases">
        <title>Natrarchaeobius chitinivorans gen. nov., sp. nov., and Natrarchaeobius haloalkaliphilus sp. nov., alkaliphilic, chitin-utilizing haloarchaea from hypersaline alkaline lakes.</title>
        <authorList>
            <person name="Sorokin D.Y."/>
            <person name="Elcheninov A.G."/>
            <person name="Kostrikina N.A."/>
            <person name="Bale N.J."/>
            <person name="Sinninghe Damste J.S."/>
            <person name="Khijniak T.V."/>
            <person name="Kublanov I.V."/>
            <person name="Toshchakov S.V."/>
        </authorList>
    </citation>
    <scope>NUCLEOTIDE SEQUENCE [LARGE SCALE GENOMIC DNA]</scope>
    <source>
        <strain evidence="6 7">AArcht-Sl</strain>
    </source>
</reference>
<dbReference type="EC" id="3.5.4.39" evidence="4 5"/>